<dbReference type="GO" id="GO:0008929">
    <property type="term" value="F:methylglyoxal synthase activity"/>
    <property type="evidence" value="ECO:0007669"/>
    <property type="project" value="InterPro"/>
</dbReference>
<dbReference type="PANTHER" id="PTHR30492">
    <property type="entry name" value="METHYLGLYOXAL SYNTHASE"/>
    <property type="match status" value="1"/>
</dbReference>
<dbReference type="InterPro" id="IPR004363">
    <property type="entry name" value="Methylgl_synth"/>
</dbReference>
<dbReference type="GO" id="GO:0016301">
    <property type="term" value="F:kinase activity"/>
    <property type="evidence" value="ECO:0007669"/>
    <property type="project" value="UniProtKB-KW"/>
</dbReference>
<evidence type="ECO:0000313" key="5">
    <source>
        <dbReference type="Proteomes" id="UP000225548"/>
    </source>
</evidence>
<feature type="domain" description="DAGKc" evidence="3">
    <location>
        <begin position="90"/>
        <end position="220"/>
    </location>
</feature>
<dbReference type="PANTHER" id="PTHR30492:SF0">
    <property type="entry name" value="METHYLGLYOXAL SYNTHASE"/>
    <property type="match status" value="1"/>
</dbReference>
<dbReference type="PROSITE" id="PS50146">
    <property type="entry name" value="DAGK"/>
    <property type="match status" value="1"/>
</dbReference>
<dbReference type="InterPro" id="IPR017438">
    <property type="entry name" value="ATP-NAD_kinase_N"/>
</dbReference>
<dbReference type="GO" id="GO:0019242">
    <property type="term" value="P:methylglyoxal biosynthetic process"/>
    <property type="evidence" value="ECO:0007669"/>
    <property type="project" value="InterPro"/>
</dbReference>
<organism evidence="4 5">
    <name type="scientific">Sanguibacter antarcticus</name>
    <dbReference type="NCBI Taxonomy" id="372484"/>
    <lineage>
        <taxon>Bacteria</taxon>
        <taxon>Bacillati</taxon>
        <taxon>Actinomycetota</taxon>
        <taxon>Actinomycetes</taxon>
        <taxon>Micrococcales</taxon>
        <taxon>Sanguibacteraceae</taxon>
        <taxon>Sanguibacter</taxon>
    </lineage>
</organism>
<dbReference type="Proteomes" id="UP000225548">
    <property type="component" value="Unassembled WGS sequence"/>
</dbReference>
<gene>
    <name evidence="4" type="ORF">ATL42_2485</name>
</gene>
<keyword evidence="4" id="KW-0808">Transferase</keyword>
<comment type="caution">
    <text evidence="4">The sequence shown here is derived from an EMBL/GenBank/DDBJ whole genome shotgun (WGS) entry which is preliminary data.</text>
</comment>
<reference evidence="4 5" key="1">
    <citation type="submission" date="2017-10" db="EMBL/GenBank/DDBJ databases">
        <title>Sequencing the genomes of 1000 actinobacteria strains.</title>
        <authorList>
            <person name="Klenk H.-P."/>
        </authorList>
    </citation>
    <scope>NUCLEOTIDE SEQUENCE [LARGE SCALE GENOMIC DNA]</scope>
    <source>
        <strain evidence="4 5">DSM 18966</strain>
    </source>
</reference>
<dbReference type="InterPro" id="IPR045540">
    <property type="entry name" value="YegS/DAGK_C"/>
</dbReference>
<keyword evidence="2" id="KW-1133">Transmembrane helix</keyword>
<dbReference type="InterPro" id="IPR001206">
    <property type="entry name" value="Diacylglycerol_kinase_cat_dom"/>
</dbReference>
<dbReference type="SUPFAM" id="SSF111331">
    <property type="entry name" value="NAD kinase/diacylglycerol kinase-like"/>
    <property type="match status" value="1"/>
</dbReference>
<evidence type="ECO:0000313" key="4">
    <source>
        <dbReference type="EMBL" id="PFG34568.1"/>
    </source>
</evidence>
<feature type="region of interest" description="Disordered" evidence="1">
    <location>
        <begin position="224"/>
        <end position="251"/>
    </location>
</feature>
<dbReference type="AlphaFoldDB" id="A0A2A9E6I9"/>
<name>A0A2A9E6I9_9MICO</name>
<dbReference type="InterPro" id="IPR016064">
    <property type="entry name" value="NAD/diacylglycerol_kinase_sf"/>
</dbReference>
<keyword evidence="2" id="KW-0472">Membrane</keyword>
<dbReference type="Gene3D" id="2.60.200.40">
    <property type="match status" value="1"/>
</dbReference>
<evidence type="ECO:0000259" key="3">
    <source>
        <dbReference type="PROSITE" id="PS50146"/>
    </source>
</evidence>
<accession>A0A2A9E6I9</accession>
<dbReference type="Pfam" id="PF19279">
    <property type="entry name" value="YegS_C"/>
    <property type="match status" value="1"/>
</dbReference>
<sequence length="442" mass="46417">MQGYPLAAGHVAHHPARGTTVGPAARRGAVEGPRAYRVRMGLEGWLLTAALVVALVALGLTLVLLRQHAALRAELAAREAASSSGDVSVPSGPRLAFVANPSKNGAAAIKVSLLARCAAEKLPEPVWLETTIEDPGVGQTREALSRGADLVVAVGGDGTVRAVAEGMVGTGKPMALFPLGTGNLLARNLDISVTDREEAFRILLDGTDRSIDVGWLQVLTPAPVDDVAPDEPPATEAAGPRHLAPGPHDPEAAALAPADTTKHIFLVIAGLGFDAAMVADADATLKSKVGWIAYFLAGARHLHGRRLDMTITLDDHPPVQARLRTLMVGNCGKLPGGITLIPDALIDDGVHDVAAIDTRGGIMGWAQLFGEVVLQGFGLKNDLPNKIGRIDHARAERVLLHVERAEQVQVDGDVLGRAVEVRTWVEPLALVVRAPIPRLSTR</sequence>
<dbReference type="Pfam" id="PF00781">
    <property type="entry name" value="DAGK_cat"/>
    <property type="match status" value="1"/>
</dbReference>
<evidence type="ECO:0000256" key="2">
    <source>
        <dbReference type="SAM" id="Phobius"/>
    </source>
</evidence>
<dbReference type="EMBL" id="PDJG01000001">
    <property type="protein sequence ID" value="PFG34568.1"/>
    <property type="molecule type" value="Genomic_DNA"/>
</dbReference>
<dbReference type="SMART" id="SM00046">
    <property type="entry name" value="DAGKc"/>
    <property type="match status" value="1"/>
</dbReference>
<evidence type="ECO:0000256" key="1">
    <source>
        <dbReference type="SAM" id="MobiDB-lite"/>
    </source>
</evidence>
<keyword evidence="2" id="KW-0812">Transmembrane</keyword>
<proteinExistence type="predicted"/>
<protein>
    <submittedName>
        <fullName evidence="4">Diacylglycerol kinase family enzyme</fullName>
    </submittedName>
</protein>
<dbReference type="GO" id="GO:0005829">
    <property type="term" value="C:cytosol"/>
    <property type="evidence" value="ECO:0007669"/>
    <property type="project" value="TreeGrafter"/>
</dbReference>
<keyword evidence="5" id="KW-1185">Reference proteome</keyword>
<feature type="transmembrane region" description="Helical" evidence="2">
    <location>
        <begin position="44"/>
        <end position="65"/>
    </location>
</feature>
<dbReference type="Gene3D" id="3.40.50.10330">
    <property type="entry name" value="Probable inorganic polyphosphate/atp-NAD kinase, domain 1"/>
    <property type="match status" value="1"/>
</dbReference>
<keyword evidence="4" id="KW-0418">Kinase</keyword>